<name>A0A0F9Y3W0_9ZZZZ</name>
<dbReference type="EMBL" id="LAZR01000015">
    <property type="protein sequence ID" value="KKO06572.1"/>
    <property type="molecule type" value="Genomic_DNA"/>
</dbReference>
<comment type="caution">
    <text evidence="2">The sequence shown here is derived from an EMBL/GenBank/DDBJ whole genome shotgun (WGS) entry which is preliminary data.</text>
</comment>
<evidence type="ECO:0000256" key="1">
    <source>
        <dbReference type="SAM" id="Phobius"/>
    </source>
</evidence>
<keyword evidence="1" id="KW-0472">Membrane</keyword>
<dbReference type="AlphaFoldDB" id="A0A0F9Y3W0"/>
<evidence type="ECO:0000313" key="2">
    <source>
        <dbReference type="EMBL" id="KKO06572.1"/>
    </source>
</evidence>
<proteinExistence type="predicted"/>
<feature type="transmembrane region" description="Helical" evidence="1">
    <location>
        <begin position="6"/>
        <end position="23"/>
    </location>
</feature>
<feature type="transmembrane region" description="Helical" evidence="1">
    <location>
        <begin position="75"/>
        <end position="105"/>
    </location>
</feature>
<protein>
    <submittedName>
        <fullName evidence="2">Uncharacterized protein</fullName>
    </submittedName>
</protein>
<organism evidence="2">
    <name type="scientific">marine sediment metagenome</name>
    <dbReference type="NCBI Taxonomy" id="412755"/>
    <lineage>
        <taxon>unclassified sequences</taxon>
        <taxon>metagenomes</taxon>
        <taxon>ecological metagenomes</taxon>
    </lineage>
</organism>
<gene>
    <name evidence="2" type="ORF">LCGC14_0063800</name>
</gene>
<keyword evidence="1" id="KW-1133">Transmembrane helix</keyword>
<reference evidence="2" key="1">
    <citation type="journal article" date="2015" name="Nature">
        <title>Complex archaea that bridge the gap between prokaryotes and eukaryotes.</title>
        <authorList>
            <person name="Spang A."/>
            <person name="Saw J.H."/>
            <person name="Jorgensen S.L."/>
            <person name="Zaremba-Niedzwiedzka K."/>
            <person name="Martijn J."/>
            <person name="Lind A.E."/>
            <person name="van Eijk R."/>
            <person name="Schleper C."/>
            <person name="Guy L."/>
            <person name="Ettema T.J."/>
        </authorList>
    </citation>
    <scope>NUCLEOTIDE SEQUENCE</scope>
</reference>
<accession>A0A0F9Y3W0</accession>
<feature type="transmembrane region" description="Helical" evidence="1">
    <location>
        <begin position="43"/>
        <end position="69"/>
    </location>
</feature>
<keyword evidence="1" id="KW-0812">Transmembrane</keyword>
<sequence length="113" mass="12056">MPLRNVLGIIVFGHAAFVAIQLASNFDDLKQSTAAFAAPEDPFWFLSGLIVFNALIVIAAVSLGTYLMGAKDLKVVYVLPLAIVAMLYGGYSLAIAAGAFGLCLLERYQSNEI</sequence>